<reference evidence="6" key="2">
    <citation type="submission" date="2004-02" db="EMBL/GenBank/DDBJ databases">
        <authorList>
            <consortium name="Genoscope"/>
            <consortium name="Whitehead Institute Centre for Genome Research"/>
        </authorList>
    </citation>
    <scope>NUCLEOTIDE SEQUENCE</scope>
</reference>
<dbReference type="PANTHER" id="PTHR10903:SF167">
    <property type="entry name" value="GTPASE IMAP FAMILY MEMBER 6-RELATED"/>
    <property type="match status" value="1"/>
</dbReference>
<dbReference type="FunFam" id="3.40.50.300:FF:002274">
    <property type="entry name" value="Si:dkeyp-69e1.8"/>
    <property type="match status" value="1"/>
</dbReference>
<dbReference type="AlphaFoldDB" id="Q4SW76"/>
<protein>
    <submittedName>
        <fullName evidence="6">(spotted green pufferfish) hypothetical protein</fullName>
    </submittedName>
</protein>
<organism evidence="6">
    <name type="scientific">Tetraodon nigroviridis</name>
    <name type="common">Spotted green pufferfish</name>
    <name type="synonym">Chelonodon nigroviridis</name>
    <dbReference type="NCBI Taxonomy" id="99883"/>
    <lineage>
        <taxon>Eukaryota</taxon>
        <taxon>Metazoa</taxon>
        <taxon>Chordata</taxon>
        <taxon>Craniata</taxon>
        <taxon>Vertebrata</taxon>
        <taxon>Euteleostomi</taxon>
        <taxon>Actinopterygii</taxon>
        <taxon>Neopterygii</taxon>
        <taxon>Teleostei</taxon>
        <taxon>Neoteleostei</taxon>
        <taxon>Acanthomorphata</taxon>
        <taxon>Eupercaria</taxon>
        <taxon>Tetraodontiformes</taxon>
        <taxon>Tetradontoidea</taxon>
        <taxon>Tetraodontidae</taxon>
        <taxon>Tetraodon</taxon>
    </lineage>
</organism>
<feature type="non-terminal residue" evidence="6">
    <location>
        <position position="1"/>
    </location>
</feature>
<dbReference type="PANTHER" id="PTHR10903">
    <property type="entry name" value="GTPASE, IMAP FAMILY MEMBER-RELATED"/>
    <property type="match status" value="1"/>
</dbReference>
<keyword evidence="3" id="KW-0342">GTP-binding</keyword>
<evidence type="ECO:0000313" key="6">
    <source>
        <dbReference type="EMBL" id="CAF95106.1"/>
    </source>
</evidence>
<accession>Q4SW76</accession>
<proteinExistence type="inferred from homology"/>
<evidence type="ECO:0000256" key="2">
    <source>
        <dbReference type="ARBA" id="ARBA00022741"/>
    </source>
</evidence>
<feature type="region of interest" description="Disordered" evidence="4">
    <location>
        <begin position="229"/>
        <end position="307"/>
    </location>
</feature>
<reference evidence="6" key="1">
    <citation type="journal article" date="2004" name="Nature">
        <title>Genome duplication in the teleost fish Tetraodon nigroviridis reveals the early vertebrate proto-karyotype.</title>
        <authorList>
            <person name="Jaillon O."/>
            <person name="Aury J.-M."/>
            <person name="Brunet F."/>
            <person name="Petit J.-L."/>
            <person name="Stange-Thomann N."/>
            <person name="Mauceli E."/>
            <person name="Bouneau L."/>
            <person name="Fischer C."/>
            <person name="Ozouf-Costaz C."/>
            <person name="Bernot A."/>
            <person name="Nicaud S."/>
            <person name="Jaffe D."/>
            <person name="Fisher S."/>
            <person name="Lutfalla G."/>
            <person name="Dossat C."/>
            <person name="Segurens B."/>
            <person name="Dasilva C."/>
            <person name="Salanoubat M."/>
            <person name="Levy M."/>
            <person name="Boudet N."/>
            <person name="Castellano S."/>
            <person name="Anthouard V."/>
            <person name="Jubin C."/>
            <person name="Castelli V."/>
            <person name="Katinka M."/>
            <person name="Vacherie B."/>
            <person name="Biemont C."/>
            <person name="Skalli Z."/>
            <person name="Cattolico L."/>
            <person name="Poulain J."/>
            <person name="De Berardinis V."/>
            <person name="Cruaud C."/>
            <person name="Duprat S."/>
            <person name="Brottier P."/>
            <person name="Coutanceau J.-P."/>
            <person name="Gouzy J."/>
            <person name="Parra G."/>
            <person name="Lardier G."/>
            <person name="Chapple C."/>
            <person name="McKernan K.J."/>
            <person name="McEwan P."/>
            <person name="Bosak S."/>
            <person name="Kellis M."/>
            <person name="Volff J.-N."/>
            <person name="Guigo R."/>
            <person name="Zody M.C."/>
            <person name="Mesirov J."/>
            <person name="Lindblad-Toh K."/>
            <person name="Birren B."/>
            <person name="Nusbaum C."/>
            <person name="Kahn D."/>
            <person name="Robinson-Rechavi M."/>
            <person name="Laudet V."/>
            <person name="Schachter V."/>
            <person name="Quetier F."/>
            <person name="Saurin W."/>
            <person name="Scarpelli C."/>
            <person name="Wincker P."/>
            <person name="Lander E.S."/>
            <person name="Weissenbach J."/>
            <person name="Roest Crollius H."/>
        </authorList>
    </citation>
    <scope>NUCLEOTIDE SEQUENCE [LARGE SCALE GENOMIC DNA]</scope>
</reference>
<evidence type="ECO:0000259" key="5">
    <source>
        <dbReference type="PROSITE" id="PS51720"/>
    </source>
</evidence>
<keyword evidence="2" id="KW-0547">Nucleotide-binding</keyword>
<dbReference type="Pfam" id="PF04548">
    <property type="entry name" value="AIG1"/>
    <property type="match status" value="2"/>
</dbReference>
<evidence type="ECO:0000256" key="3">
    <source>
        <dbReference type="ARBA" id="ARBA00023134"/>
    </source>
</evidence>
<dbReference type="InterPro" id="IPR045058">
    <property type="entry name" value="GIMA/IAN/Toc"/>
</dbReference>
<dbReference type="KEGG" id="tng:GSTEN00011624G001"/>
<evidence type="ECO:0000256" key="1">
    <source>
        <dbReference type="ARBA" id="ARBA00008535"/>
    </source>
</evidence>
<dbReference type="InterPro" id="IPR027417">
    <property type="entry name" value="P-loop_NTPase"/>
</dbReference>
<dbReference type="CDD" id="cd01852">
    <property type="entry name" value="AIG1"/>
    <property type="match status" value="2"/>
</dbReference>
<dbReference type="OrthoDB" id="8954335at2759"/>
<dbReference type="Gene3D" id="3.40.50.300">
    <property type="entry name" value="P-loop containing nucleotide triphosphate hydrolases"/>
    <property type="match status" value="2"/>
</dbReference>
<dbReference type="FunFam" id="3.40.50.300:FF:000366">
    <property type="entry name" value="GTPase, IMAP family member 2"/>
    <property type="match status" value="1"/>
</dbReference>
<name>Q4SW76_TETNG</name>
<comment type="caution">
    <text evidence="6">The sequence shown here is derived from an EMBL/GenBank/DDBJ whole genome shotgun (WGS) entry which is preliminary data.</text>
</comment>
<dbReference type="GO" id="GO:0005525">
    <property type="term" value="F:GTP binding"/>
    <property type="evidence" value="ECO:0007669"/>
    <property type="project" value="UniProtKB-KW"/>
</dbReference>
<dbReference type="PROSITE" id="PS51720">
    <property type="entry name" value="G_AIG1"/>
    <property type="match status" value="2"/>
</dbReference>
<dbReference type="EMBL" id="CAAE01013682">
    <property type="protein sequence ID" value="CAF95106.1"/>
    <property type="molecule type" value="Genomic_DNA"/>
</dbReference>
<feature type="compositionally biased region" description="Basic and acidic residues" evidence="4">
    <location>
        <begin position="253"/>
        <end position="274"/>
    </location>
</feature>
<dbReference type="SUPFAM" id="SSF52540">
    <property type="entry name" value="P-loop containing nucleoside triphosphate hydrolases"/>
    <property type="match status" value="2"/>
</dbReference>
<feature type="domain" description="AIG1-type G" evidence="5">
    <location>
        <begin position="311"/>
        <end position="518"/>
    </location>
</feature>
<evidence type="ECO:0000256" key="4">
    <source>
        <dbReference type="SAM" id="MobiDB-lite"/>
    </source>
</evidence>
<sequence>MSGHTARSPYGSWGPEVRLILVGNIGCGKTTSADTILGQPSHVSGGRSRSCQRRNGTFDHRSLVLVEAPRWYWSGGKMEESVRKETQRAMTLVAPGPHAILLLVPVNQFTEMEGQVPAELKEVFGEEVLGHTMVLLTCGDYLMGSKEEEYLQREDPGLRQIIAQCGGRYHFINNRQQQNREQVQQLLEKVDGMVKESGVFYMKTDQEREMEKRVKERTRELMEIYRAEREQRKEAKASQPLNETKAWSGSDGVEEHAASVDRRKERNRMEDRVDASPAYSRLCSHQQSASHDVREETAKPSSRLNSDTSVTSELRLVLLGRSGSGKSTAGNIILGQEVFRTLPDSLTAVTQDSEKKKKVVEGRRVAVVDTADWFNSEKTPEEVRAQISACVTLSSPGPHVFLFCVPLDQPAKSELQALAALEFVFGREAVQKHTVVLFTHADQLKASEKDDGVEAYIAAQRTDLLKLVERCRDRFHVLEWGSDGPEQSNVSELLEKVDQTVQEAGGQYYSCPAFKEAEDRVRQRQVE</sequence>
<dbReference type="InterPro" id="IPR006703">
    <property type="entry name" value="G_AIG1"/>
</dbReference>
<comment type="similarity">
    <text evidence="1">Belongs to the TRAFAC class TrmE-Era-EngA-EngB-Septin-like GTPase superfamily. AIG1/Toc34/Toc159-like paraseptin GTPase family. IAN subfamily.</text>
</comment>
<gene>
    <name evidence="6" type="ORF">GSTENG00011624001</name>
</gene>
<feature type="domain" description="AIG1-type G" evidence="5">
    <location>
        <begin position="14"/>
        <end position="211"/>
    </location>
</feature>